<dbReference type="OrthoDB" id="19849at2"/>
<evidence type="ECO:0000256" key="4">
    <source>
        <dbReference type="ARBA" id="ARBA00022692"/>
    </source>
</evidence>
<evidence type="ECO:0000313" key="9">
    <source>
        <dbReference type="EMBL" id="ATX80062.1"/>
    </source>
</evidence>
<keyword evidence="6" id="KW-0472">Membrane</keyword>
<dbReference type="AlphaFoldDB" id="A0A2K8KZ44"/>
<keyword evidence="5 8" id="KW-0732">Signal</keyword>
<evidence type="ECO:0000256" key="6">
    <source>
        <dbReference type="ARBA" id="ARBA00023136"/>
    </source>
</evidence>
<dbReference type="RefSeq" id="WP_100277879.1">
    <property type="nucleotide sequence ID" value="NZ_CP018799.1"/>
</dbReference>
<feature type="chain" id="PRO_5014758946" evidence="8">
    <location>
        <begin position="21"/>
        <end position="417"/>
    </location>
</feature>
<dbReference type="GO" id="GO:0009279">
    <property type="term" value="C:cell outer membrane"/>
    <property type="evidence" value="ECO:0007669"/>
    <property type="project" value="UniProtKB-SubCell"/>
</dbReference>
<evidence type="ECO:0000256" key="1">
    <source>
        <dbReference type="ARBA" id="ARBA00004571"/>
    </source>
</evidence>
<evidence type="ECO:0000256" key="3">
    <source>
        <dbReference type="ARBA" id="ARBA00022452"/>
    </source>
</evidence>
<dbReference type="PANTHER" id="PTHR35093:SF8">
    <property type="entry name" value="OUTER MEMBRANE PROTEIN NMB0088-RELATED"/>
    <property type="match status" value="1"/>
</dbReference>
<keyword evidence="4" id="KW-0812">Transmembrane</keyword>
<dbReference type="SUPFAM" id="SSF56935">
    <property type="entry name" value="Porins"/>
    <property type="match status" value="1"/>
</dbReference>
<dbReference type="PANTHER" id="PTHR35093">
    <property type="entry name" value="OUTER MEMBRANE PROTEIN NMB0088-RELATED"/>
    <property type="match status" value="1"/>
</dbReference>
<reference evidence="9 10" key="1">
    <citation type="submission" date="2016-12" db="EMBL/GenBank/DDBJ databases">
        <title>Isolation and genomic insights into novel planktonic Zetaproteobacteria from stratified waters of the Chesapeake Bay.</title>
        <authorList>
            <person name="McAllister S.M."/>
            <person name="Kato S."/>
            <person name="Chan C.S."/>
            <person name="Chiu B.K."/>
            <person name="Field E.K."/>
        </authorList>
    </citation>
    <scope>NUCLEOTIDE SEQUENCE [LARGE SCALE GENOMIC DNA]</scope>
    <source>
        <strain evidence="9 10">CP-5</strain>
    </source>
</reference>
<dbReference type="Proteomes" id="UP000231701">
    <property type="component" value="Chromosome"/>
</dbReference>
<keyword evidence="3" id="KW-1134">Transmembrane beta strand</keyword>
<accession>A0A2K8KZ44</accession>
<sequence>MKRNILLVSMLFAGISTAQAGGYMVGEMSSRATGMASAFTAVADDASAAWHNPAGVAFTTGKQLMLGSNVILTSNDFTTNTSNPLHPAATKAKNGTFFVPHAYFTYWDEGSSLGASLSINSPFGLETSWPSTAVFSSKNTFSRINMVMVNPSVIFKASDRLSFAAGVDYAYVNKVDLNNTAQLLSGKGDGWGGNASIFYKGDGFNFGVTYRSRIKVDIKNGLITGGPALAAVPVIGPLLVGATTTGNTSLTLPDQVNVGFAFMPNEQWTLSFDADWVNWKTFKEIRIQYTPSTLSTVLTGGTNVNTIPENWKATVDLRVGAEWKYLPNMRARFGYIFSPTPIKDVDFSPSIPGNDRHIVSIGHGYDFTPDTTLDLAYAYVHINKREQTQSTGGTNALKNGTYKGNAHILMASINHSF</sequence>
<dbReference type="Pfam" id="PF03349">
    <property type="entry name" value="Toluene_X"/>
    <property type="match status" value="1"/>
</dbReference>
<dbReference type="GO" id="GO:0015483">
    <property type="term" value="F:long-chain fatty acid transporting porin activity"/>
    <property type="evidence" value="ECO:0007669"/>
    <property type="project" value="TreeGrafter"/>
</dbReference>
<keyword evidence="10" id="KW-1185">Reference proteome</keyword>
<gene>
    <name evidence="9" type="ORF">Ga0123461_1649</name>
</gene>
<evidence type="ECO:0000256" key="2">
    <source>
        <dbReference type="ARBA" id="ARBA00008163"/>
    </source>
</evidence>
<keyword evidence="7" id="KW-0998">Cell outer membrane</keyword>
<proteinExistence type="inferred from homology"/>
<dbReference type="KEGG" id="maes:Ga0123461_1649"/>
<feature type="signal peptide" evidence="8">
    <location>
        <begin position="1"/>
        <end position="20"/>
    </location>
</feature>
<evidence type="ECO:0000313" key="10">
    <source>
        <dbReference type="Proteomes" id="UP000231701"/>
    </source>
</evidence>
<protein>
    <submittedName>
        <fullName evidence="9">Long-chain fatty acid transport protein</fullName>
    </submittedName>
</protein>
<comment type="subcellular location">
    <subcellularLocation>
        <location evidence="1">Cell outer membrane</location>
        <topology evidence="1">Multi-pass membrane protein</topology>
    </subcellularLocation>
</comment>
<evidence type="ECO:0000256" key="7">
    <source>
        <dbReference type="ARBA" id="ARBA00023237"/>
    </source>
</evidence>
<name>A0A2K8KZ44_MARES</name>
<dbReference type="InterPro" id="IPR005017">
    <property type="entry name" value="OMPP1/FadL/TodX"/>
</dbReference>
<organism evidence="9 10">
    <name type="scientific">Mariprofundus aestuarium</name>
    <dbReference type="NCBI Taxonomy" id="1921086"/>
    <lineage>
        <taxon>Bacteria</taxon>
        <taxon>Pseudomonadati</taxon>
        <taxon>Pseudomonadota</taxon>
        <taxon>Candidatius Mariprofundia</taxon>
        <taxon>Mariprofundales</taxon>
        <taxon>Mariprofundaceae</taxon>
        <taxon>Mariprofundus</taxon>
    </lineage>
</organism>
<dbReference type="Gene3D" id="2.40.160.60">
    <property type="entry name" value="Outer membrane protein transport protein (OMPP1/FadL/TodX)"/>
    <property type="match status" value="1"/>
</dbReference>
<dbReference type="EMBL" id="CP018799">
    <property type="protein sequence ID" value="ATX80062.1"/>
    <property type="molecule type" value="Genomic_DNA"/>
</dbReference>
<evidence type="ECO:0000256" key="8">
    <source>
        <dbReference type="SAM" id="SignalP"/>
    </source>
</evidence>
<comment type="similarity">
    <text evidence="2">Belongs to the OmpP1/FadL family.</text>
</comment>
<evidence type="ECO:0000256" key="5">
    <source>
        <dbReference type="ARBA" id="ARBA00022729"/>
    </source>
</evidence>